<evidence type="ECO:0000256" key="11">
    <source>
        <dbReference type="PROSITE-ProRule" id="PRU01360"/>
    </source>
</evidence>
<keyword evidence="4" id="KW-0410">Iron transport</keyword>
<dbReference type="AlphaFoldDB" id="A0A2A4FR08"/>
<keyword evidence="8 12" id="KW-0798">TonB box</keyword>
<feature type="domain" description="TonB-dependent receptor-like beta-barrel" evidence="14">
    <location>
        <begin position="275"/>
        <end position="706"/>
    </location>
</feature>
<evidence type="ECO:0000259" key="15">
    <source>
        <dbReference type="Pfam" id="PF07715"/>
    </source>
</evidence>
<dbReference type="CDD" id="cd01347">
    <property type="entry name" value="ligand_gated_channel"/>
    <property type="match status" value="1"/>
</dbReference>
<dbReference type="EMBL" id="NWUF01000034">
    <property type="protein sequence ID" value="PCE40160.1"/>
    <property type="molecule type" value="Genomic_DNA"/>
</dbReference>
<dbReference type="SUPFAM" id="SSF56935">
    <property type="entry name" value="Porins"/>
    <property type="match status" value="1"/>
</dbReference>
<feature type="chain" id="PRO_5012810920" evidence="13">
    <location>
        <begin position="24"/>
        <end position="744"/>
    </location>
</feature>
<dbReference type="PROSITE" id="PS52016">
    <property type="entry name" value="TONB_DEPENDENT_REC_3"/>
    <property type="match status" value="1"/>
</dbReference>
<keyword evidence="3 11" id="KW-1134">Transmembrane beta strand</keyword>
<comment type="subcellular location">
    <subcellularLocation>
        <location evidence="1 11">Cell outer membrane</location>
        <topology evidence="1 11">Multi-pass membrane protein</topology>
    </subcellularLocation>
</comment>
<dbReference type="Pfam" id="PF07715">
    <property type="entry name" value="Plug"/>
    <property type="match status" value="1"/>
</dbReference>
<dbReference type="Pfam" id="PF00593">
    <property type="entry name" value="TonB_dep_Rec_b-barrel"/>
    <property type="match status" value="1"/>
</dbReference>
<feature type="signal peptide" evidence="13">
    <location>
        <begin position="1"/>
        <end position="23"/>
    </location>
</feature>
<dbReference type="OrthoDB" id="7208812at2"/>
<proteinExistence type="inferred from homology"/>
<sequence>MNNKILASAASVALMMGAATASAQSPVQSDGASEPSSLADIVVTAQKRSENVQSTPLAITALSGDALAARQINSVEAVLQTTPNVQFSRSGANSRIAIRGLGFDNVATGGEQRVAYHVDGVYLSRPSSIFGTFFDIERVEVLRGPQGTLYGRNATAGAINVITADPTEKLSGYGAVSYGSYNRLEAQGAVSGAVATGISVRVAGDIVRRDGYGKNITTGLDVDDESTQALRAKVKLQPAENFTLILSGDYLHQNDHNFAAKFLGNGGLAGTPTAPTIVVTTAQLFGAVIPTNPRNSSIDFGPYARRKVWGLSGTADFDLDDITLTSISSYRRTNFRTAGDLNGIGGGTFAPAGIYLQNEYARQYSQEFRAALKGDWGHLTLGAYYLNEDVTGYNDSHLNSVSFGAPFPGTTVVGGSIGGRLKTAAGAVFAQADVNVTAMLLLSVGGRYSAETKKDFDRTAFNFTTPFTPTTPYVYNMFQTDKQTWRSFDPKVTVQFTPRRGLMVYATYSTAFKSGGYNLGGIQPPFDPEELKNYEVGLKADWFDRRLRTNLTAFRYDYSQLQANAITTTGIRIINAARARIDGVEAEIEALPLNGLRLQGSGALLDAKYKKFSTVDPAATGFGIVDLAGKRLSQSAKWTANLMAEYSFPVASGKLIVQGESFWIGKVYFSPFNRELISQPGYNLLNAAIRYVDDGGWSVAAYGRNLSNKLYLDAAVVSTSFLGSPATGTYGAPRTLGAEFRINF</sequence>
<keyword evidence="7" id="KW-0406">Ion transport</keyword>
<dbReference type="Proteomes" id="UP000218934">
    <property type="component" value="Unassembled WGS sequence"/>
</dbReference>
<feature type="domain" description="TonB-dependent receptor plug" evidence="15">
    <location>
        <begin position="52"/>
        <end position="158"/>
    </location>
</feature>
<keyword evidence="2 11" id="KW-0813">Transport</keyword>
<keyword evidence="5 11" id="KW-0812">Transmembrane</keyword>
<evidence type="ECO:0000256" key="1">
    <source>
        <dbReference type="ARBA" id="ARBA00004571"/>
    </source>
</evidence>
<evidence type="ECO:0000313" key="17">
    <source>
        <dbReference type="Proteomes" id="UP000218934"/>
    </source>
</evidence>
<evidence type="ECO:0000313" key="16">
    <source>
        <dbReference type="EMBL" id="PCE40160.1"/>
    </source>
</evidence>
<dbReference type="RefSeq" id="WP_083215770.1">
    <property type="nucleotide sequence ID" value="NZ_CP023449.1"/>
</dbReference>
<evidence type="ECO:0000256" key="10">
    <source>
        <dbReference type="ARBA" id="ARBA00023237"/>
    </source>
</evidence>
<accession>A0A2A4FR08</accession>
<dbReference type="KEGG" id="rdi:CMV14_19465"/>
<dbReference type="PANTHER" id="PTHR32552:SF81">
    <property type="entry name" value="TONB-DEPENDENT OUTER MEMBRANE RECEPTOR"/>
    <property type="match status" value="1"/>
</dbReference>
<evidence type="ECO:0000256" key="3">
    <source>
        <dbReference type="ARBA" id="ARBA00022452"/>
    </source>
</evidence>
<evidence type="ECO:0000256" key="13">
    <source>
        <dbReference type="SAM" id="SignalP"/>
    </source>
</evidence>
<organism evidence="16 17">
    <name type="scientific">Rhizorhabdus dicambivorans</name>
    <dbReference type="NCBI Taxonomy" id="1850238"/>
    <lineage>
        <taxon>Bacteria</taxon>
        <taxon>Pseudomonadati</taxon>
        <taxon>Pseudomonadota</taxon>
        <taxon>Alphaproteobacteria</taxon>
        <taxon>Sphingomonadales</taxon>
        <taxon>Sphingomonadaceae</taxon>
        <taxon>Rhizorhabdus</taxon>
    </lineage>
</organism>
<comment type="similarity">
    <text evidence="11 12">Belongs to the TonB-dependent receptor family.</text>
</comment>
<reference evidence="16 17" key="1">
    <citation type="submission" date="2017-09" db="EMBL/GenBank/DDBJ databases">
        <title>The Catabolism of 3,6-Dichlorosalicylic acid is Initiated by the Cytochrome P450 Monooxygenase DsmABC in Rhizorhabdus dicambivorans Ndbn-20.</title>
        <authorList>
            <person name="Na L."/>
        </authorList>
    </citation>
    <scope>NUCLEOTIDE SEQUENCE [LARGE SCALE GENOMIC DNA]</scope>
    <source>
        <strain evidence="16 17">Ndbn-20m</strain>
    </source>
</reference>
<dbReference type="InterPro" id="IPR000531">
    <property type="entry name" value="Beta-barrel_TonB"/>
</dbReference>
<gene>
    <name evidence="16" type="ORF">COO09_21890</name>
</gene>
<dbReference type="InterPro" id="IPR012910">
    <property type="entry name" value="Plug_dom"/>
</dbReference>
<evidence type="ECO:0000256" key="4">
    <source>
        <dbReference type="ARBA" id="ARBA00022496"/>
    </source>
</evidence>
<name>A0A2A4FR08_9SPHN</name>
<evidence type="ECO:0000256" key="12">
    <source>
        <dbReference type="RuleBase" id="RU003357"/>
    </source>
</evidence>
<evidence type="ECO:0000256" key="8">
    <source>
        <dbReference type="ARBA" id="ARBA00023077"/>
    </source>
</evidence>
<dbReference type="InterPro" id="IPR036942">
    <property type="entry name" value="Beta-barrel_TonB_sf"/>
</dbReference>
<dbReference type="GO" id="GO:0006826">
    <property type="term" value="P:iron ion transport"/>
    <property type="evidence" value="ECO:0007669"/>
    <property type="project" value="UniProtKB-KW"/>
</dbReference>
<dbReference type="Gene3D" id="2.40.170.20">
    <property type="entry name" value="TonB-dependent receptor, beta-barrel domain"/>
    <property type="match status" value="1"/>
</dbReference>
<dbReference type="InterPro" id="IPR039426">
    <property type="entry name" value="TonB-dep_rcpt-like"/>
</dbReference>
<dbReference type="GO" id="GO:0009279">
    <property type="term" value="C:cell outer membrane"/>
    <property type="evidence" value="ECO:0007669"/>
    <property type="project" value="UniProtKB-SubCell"/>
</dbReference>
<evidence type="ECO:0000256" key="6">
    <source>
        <dbReference type="ARBA" id="ARBA00023004"/>
    </source>
</evidence>
<evidence type="ECO:0000256" key="2">
    <source>
        <dbReference type="ARBA" id="ARBA00022448"/>
    </source>
</evidence>
<dbReference type="PANTHER" id="PTHR32552">
    <property type="entry name" value="FERRICHROME IRON RECEPTOR-RELATED"/>
    <property type="match status" value="1"/>
</dbReference>
<evidence type="ECO:0000259" key="14">
    <source>
        <dbReference type="Pfam" id="PF00593"/>
    </source>
</evidence>
<evidence type="ECO:0000256" key="5">
    <source>
        <dbReference type="ARBA" id="ARBA00022692"/>
    </source>
</evidence>
<keyword evidence="17" id="KW-1185">Reference proteome</keyword>
<keyword evidence="16" id="KW-0675">Receptor</keyword>
<protein>
    <submittedName>
        <fullName evidence="16">TonB-dependent receptor</fullName>
    </submittedName>
</protein>
<keyword evidence="6" id="KW-0408">Iron</keyword>
<keyword evidence="10 11" id="KW-0998">Cell outer membrane</keyword>
<keyword evidence="9 11" id="KW-0472">Membrane</keyword>
<keyword evidence="13" id="KW-0732">Signal</keyword>
<evidence type="ECO:0000256" key="7">
    <source>
        <dbReference type="ARBA" id="ARBA00023065"/>
    </source>
</evidence>
<comment type="caution">
    <text evidence="16">The sequence shown here is derived from an EMBL/GenBank/DDBJ whole genome shotgun (WGS) entry which is preliminary data.</text>
</comment>
<evidence type="ECO:0000256" key="9">
    <source>
        <dbReference type="ARBA" id="ARBA00023136"/>
    </source>
</evidence>